<dbReference type="GO" id="GO:1990380">
    <property type="term" value="F:K48-linked deubiquitinase activity"/>
    <property type="evidence" value="ECO:0007669"/>
    <property type="project" value="InterPro"/>
</dbReference>
<protein>
    <submittedName>
        <fullName evidence="3">Ubiquitin carboxyl-terminal hydrolase MINDY-2</fullName>
    </submittedName>
</protein>
<keyword evidence="3" id="KW-0378">Hydrolase</keyword>
<organism evidence="3 4">
    <name type="scientific">Rhizophlyctis rosea</name>
    <dbReference type="NCBI Taxonomy" id="64517"/>
    <lineage>
        <taxon>Eukaryota</taxon>
        <taxon>Fungi</taxon>
        <taxon>Fungi incertae sedis</taxon>
        <taxon>Chytridiomycota</taxon>
        <taxon>Chytridiomycota incertae sedis</taxon>
        <taxon>Chytridiomycetes</taxon>
        <taxon>Rhizophlyctidales</taxon>
        <taxon>Rhizophlyctidaceae</taxon>
        <taxon>Rhizophlyctis</taxon>
    </lineage>
</organism>
<keyword evidence="4" id="KW-1185">Reference proteome</keyword>
<evidence type="ECO:0000313" key="4">
    <source>
        <dbReference type="Proteomes" id="UP001212841"/>
    </source>
</evidence>
<feature type="region of interest" description="Disordered" evidence="1">
    <location>
        <begin position="1"/>
        <end position="32"/>
    </location>
</feature>
<evidence type="ECO:0000259" key="2">
    <source>
        <dbReference type="Pfam" id="PF04424"/>
    </source>
</evidence>
<comment type="caution">
    <text evidence="3">The sequence shown here is derived from an EMBL/GenBank/DDBJ whole genome shotgun (WGS) entry which is preliminary data.</text>
</comment>
<dbReference type="InterPro" id="IPR033979">
    <property type="entry name" value="MINDY_domain"/>
</dbReference>
<feature type="non-terminal residue" evidence="3">
    <location>
        <position position="465"/>
    </location>
</feature>
<dbReference type="GO" id="GO:0071944">
    <property type="term" value="C:cell periphery"/>
    <property type="evidence" value="ECO:0007669"/>
    <property type="project" value="TreeGrafter"/>
</dbReference>
<dbReference type="GO" id="GO:0005829">
    <property type="term" value="C:cytosol"/>
    <property type="evidence" value="ECO:0007669"/>
    <property type="project" value="TreeGrafter"/>
</dbReference>
<feature type="compositionally biased region" description="Low complexity" evidence="1">
    <location>
        <begin position="126"/>
        <end position="136"/>
    </location>
</feature>
<proteinExistence type="predicted"/>
<evidence type="ECO:0000313" key="3">
    <source>
        <dbReference type="EMBL" id="KAJ3046479.1"/>
    </source>
</evidence>
<feature type="region of interest" description="Disordered" evidence="1">
    <location>
        <begin position="58"/>
        <end position="180"/>
    </location>
</feature>
<dbReference type="EMBL" id="JADGJD010001160">
    <property type="protein sequence ID" value="KAJ3046479.1"/>
    <property type="molecule type" value="Genomic_DNA"/>
</dbReference>
<feature type="compositionally biased region" description="Polar residues" evidence="1">
    <location>
        <begin position="81"/>
        <end position="102"/>
    </location>
</feature>
<feature type="compositionally biased region" description="Polar residues" evidence="1">
    <location>
        <begin position="137"/>
        <end position="154"/>
    </location>
</feature>
<evidence type="ECO:0000256" key="1">
    <source>
        <dbReference type="SAM" id="MobiDB-lite"/>
    </source>
</evidence>
<dbReference type="GO" id="GO:0016807">
    <property type="term" value="F:cysteine-type carboxypeptidase activity"/>
    <property type="evidence" value="ECO:0007669"/>
    <property type="project" value="TreeGrafter"/>
</dbReference>
<dbReference type="AlphaFoldDB" id="A0AAD5S7Z8"/>
<name>A0AAD5S7Z8_9FUNG</name>
<dbReference type="GO" id="GO:0071108">
    <property type="term" value="P:protein K48-linked deubiquitination"/>
    <property type="evidence" value="ECO:0007669"/>
    <property type="project" value="TreeGrafter"/>
</dbReference>
<dbReference type="GO" id="GO:0004843">
    <property type="term" value="F:cysteine-type deubiquitinase activity"/>
    <property type="evidence" value="ECO:0007669"/>
    <property type="project" value="InterPro"/>
</dbReference>
<dbReference type="PANTHER" id="PTHR18063:SF6">
    <property type="entry name" value="UBIQUITIN CARBOXYL-TERMINAL HYDROLASE"/>
    <property type="match status" value="1"/>
</dbReference>
<dbReference type="InterPro" id="IPR007518">
    <property type="entry name" value="MINDY"/>
</dbReference>
<reference evidence="3" key="1">
    <citation type="submission" date="2020-05" db="EMBL/GenBank/DDBJ databases">
        <title>Phylogenomic resolution of chytrid fungi.</title>
        <authorList>
            <person name="Stajich J.E."/>
            <person name="Amses K."/>
            <person name="Simmons R."/>
            <person name="Seto K."/>
            <person name="Myers J."/>
            <person name="Bonds A."/>
            <person name="Quandt C.A."/>
            <person name="Barry K."/>
            <person name="Liu P."/>
            <person name="Grigoriev I."/>
            <person name="Longcore J.E."/>
            <person name="James T.Y."/>
        </authorList>
    </citation>
    <scope>NUCLEOTIDE SEQUENCE</scope>
    <source>
        <strain evidence="3">JEL0318</strain>
    </source>
</reference>
<feature type="compositionally biased region" description="Polar residues" evidence="1">
    <location>
        <begin position="1"/>
        <end position="14"/>
    </location>
</feature>
<sequence length="465" mass="50498">MDNHLNTQPSTVSKDPSDAPPNPSTPSTDTTTHILTTISDTLTPQTDLNATAVHLADLRLDSPENPRESISARTVNEENRSILTLANDDTPTPLPMSTSASEPTIAEDVEPSDKSPRSSVTKVEVAAPSSSSPHASITFTNSDSHPDQPAQSSPQREEEPDQSYRLKPITFSSPTTGKSRRLKVITQNKNGPCPLLSLCNVLLLRGDISLPYDMENVTYERLVMALGDVLVRKTGERTSTNPQTPTSPSPDFAHNLSSTLDLIPHLQTGLDVNVCFSSPTAFELTPTLLIFDLFDIRLVHGWVVDPQDKETYRVVVEQAGSYNRVVERVVEMDVLGSKTSPSEADKKKGERVMEEGLICQEFLSSTASQLTYHGISLLSDLLRPNELAVLFRNNHFSTVFRHEDGRLLSLVTDLGYVEAEGVVWETVRGIDGDEEFLGSGFDIFVANSGGQGDEIVVEGGGGSGA</sequence>
<gene>
    <name evidence="3" type="primary">FAM63B</name>
    <name evidence="3" type="ORF">HK097_000831</name>
</gene>
<feature type="compositionally biased region" description="Basic and acidic residues" evidence="1">
    <location>
        <begin position="58"/>
        <end position="67"/>
    </location>
</feature>
<dbReference type="PANTHER" id="PTHR18063">
    <property type="entry name" value="NF-E2 INDUCIBLE PROTEIN"/>
    <property type="match status" value="1"/>
</dbReference>
<accession>A0AAD5S7Z8</accession>
<dbReference type="Pfam" id="PF04424">
    <property type="entry name" value="MINDY_DUB"/>
    <property type="match status" value="1"/>
</dbReference>
<dbReference type="Proteomes" id="UP001212841">
    <property type="component" value="Unassembled WGS sequence"/>
</dbReference>
<feature type="domain" description="MINDY deubiquitinase" evidence="2">
    <location>
        <begin position="163"/>
        <end position="441"/>
    </location>
</feature>